<dbReference type="Proteomes" id="UP000000331">
    <property type="component" value="Segment"/>
</dbReference>
<evidence type="ECO:0000256" key="2">
    <source>
        <dbReference type="SAM" id="Phobius"/>
    </source>
</evidence>
<keyword evidence="2" id="KW-1133">Transmembrane helix</keyword>
<sequence length="153" mass="17731">MVAIIGAMLLSLLVVGIFLFIAYVLLCSYEEPVERIPSQLEEVTLLASRRASFRLVLITFVPSVMVNTIIAHFMLQNRTDGPILFFGLLPLPVILLNTLLFTVHRKLRDELFDSSYLILRARWDEQENGERIKRETEEHNLKRMDELDEELSK</sequence>
<feature type="region of interest" description="Disordered" evidence="1">
    <location>
        <begin position="131"/>
        <end position="153"/>
    </location>
</feature>
<organism evidence="3 4">
    <name type="scientific">Brochothrix phage A9</name>
    <dbReference type="NCBI Taxonomy" id="857312"/>
    <lineage>
        <taxon>Viruses</taxon>
        <taxon>Duplodnaviria</taxon>
        <taxon>Heunggongvirae</taxon>
        <taxon>Uroviricota</taxon>
        <taxon>Caudoviricetes</taxon>
        <taxon>Herelleviridae</taxon>
        <taxon>Klumppvirus</taxon>
        <taxon>Klumppvirus A9</taxon>
    </lineage>
</organism>
<evidence type="ECO:0000256" key="1">
    <source>
        <dbReference type="SAM" id="MobiDB-lite"/>
    </source>
</evidence>
<dbReference type="KEGG" id="vg:10359043"/>
<feature type="transmembrane region" description="Helical" evidence="2">
    <location>
        <begin position="81"/>
        <end position="103"/>
    </location>
</feature>
<feature type="transmembrane region" description="Helical" evidence="2">
    <location>
        <begin position="6"/>
        <end position="26"/>
    </location>
</feature>
<keyword evidence="2" id="KW-0812">Transmembrane</keyword>
<proteinExistence type="predicted"/>
<accession>D9J0F2</accession>
<dbReference type="EMBL" id="HM242243">
    <property type="protein sequence ID" value="ADJ53047.1"/>
    <property type="molecule type" value="Genomic_DNA"/>
</dbReference>
<reference evidence="3 4" key="1">
    <citation type="journal article" date="2010" name="J. Bacteriol.">
        <title>Brochothrix thermosphacta bacteriophages feature heterogeneous and highly mosaic genomes and utilize unique prophage insertion sites.</title>
        <authorList>
            <person name="Kilcher S."/>
            <person name="Loessner M.J."/>
            <person name="Klumpp J."/>
        </authorList>
    </citation>
    <scope>NUCLEOTIDE SEQUENCE [LARGE SCALE GENOMIC DNA]</scope>
</reference>
<feature type="transmembrane region" description="Helical" evidence="2">
    <location>
        <begin position="55"/>
        <end position="75"/>
    </location>
</feature>
<protein>
    <submittedName>
        <fullName evidence="3">Gp5</fullName>
    </submittedName>
</protein>
<keyword evidence="4" id="KW-1185">Reference proteome</keyword>
<evidence type="ECO:0000313" key="3">
    <source>
        <dbReference type="EMBL" id="ADJ53047.1"/>
    </source>
</evidence>
<evidence type="ECO:0000313" key="4">
    <source>
        <dbReference type="Proteomes" id="UP000000331"/>
    </source>
</evidence>
<keyword evidence="2" id="KW-0472">Membrane</keyword>
<name>D9J0F2_9CAUD</name>
<dbReference type="GeneID" id="10359043"/>
<dbReference type="RefSeq" id="YP_004301338.1">
    <property type="nucleotide sequence ID" value="NC_015253.1"/>
</dbReference>